<proteinExistence type="predicted"/>
<dbReference type="PANTHER" id="PTHR37540:SF10">
    <property type="entry name" value="SIGMA-70 REGION 2 FAMILY PROTEIN"/>
    <property type="match status" value="1"/>
</dbReference>
<sequence length="498" mass="56090">MDQATQQNFTFINLSHPDDLKDKDTIDYIRSSAMTNFGKLRKKRRPRSAKNQIVFEIREASPDQSHAAPIATSGLEDEDASASIPFGIDAEMASRYDSNIFEASTGHALAIREAWSEVALSDELMIATTCSITELYAQMLRAMTLLSQDTKDSLCYIHKAVQMIKTKLDDPEQHTSDGLLGPMCGFLMHDNIIADFDGWNNHMQGLLKIIRLRGGLNTVTNLQLYICLAWADICGSFSQNQRPHLPLPSTWSQSIDPDPDIDQALERPHNSIISAYQKELPGERFWLAIYEALVRMSQSNTPPKAWMEPILHRLLSLRPRHSEATRAAIIGEVCRIGTLLFLAPIWRTFGIHPVRTTTLRNNLMSVIKTHFAEWGELRPLLLWALFSAAKESENEQERGEFVVRLSMVMSKMGLNSWDELLNATREVLWFEDVAVEDHELIKMQLERFLPQGSSHSNGVMDFLDMNGGTLDTGADSDELWSPLSPLSPLIDLGGPQLE</sequence>
<reference evidence="1 2" key="1">
    <citation type="journal article" date="2018" name="Front. Microbiol.">
        <title>Genome-Wide Analysis of Corynespora cassiicola Leaf Fall Disease Putative Effectors.</title>
        <authorList>
            <person name="Lopez D."/>
            <person name="Ribeiro S."/>
            <person name="Label P."/>
            <person name="Fumanal B."/>
            <person name="Venisse J.S."/>
            <person name="Kohler A."/>
            <person name="de Oliveira R.R."/>
            <person name="Labutti K."/>
            <person name="Lipzen A."/>
            <person name="Lail K."/>
            <person name="Bauer D."/>
            <person name="Ohm R.A."/>
            <person name="Barry K.W."/>
            <person name="Spatafora J."/>
            <person name="Grigoriev I.V."/>
            <person name="Martin F.M."/>
            <person name="Pujade-Renaud V."/>
        </authorList>
    </citation>
    <scope>NUCLEOTIDE SEQUENCE [LARGE SCALE GENOMIC DNA]</scope>
    <source>
        <strain evidence="1 2">Philippines</strain>
    </source>
</reference>
<organism evidence="1 2">
    <name type="scientific">Corynespora cassiicola Philippines</name>
    <dbReference type="NCBI Taxonomy" id="1448308"/>
    <lineage>
        <taxon>Eukaryota</taxon>
        <taxon>Fungi</taxon>
        <taxon>Dikarya</taxon>
        <taxon>Ascomycota</taxon>
        <taxon>Pezizomycotina</taxon>
        <taxon>Dothideomycetes</taxon>
        <taxon>Pleosporomycetidae</taxon>
        <taxon>Pleosporales</taxon>
        <taxon>Corynesporascaceae</taxon>
        <taxon>Corynespora</taxon>
    </lineage>
</organism>
<dbReference type="EMBL" id="KZ678137">
    <property type="protein sequence ID" value="PSN65017.1"/>
    <property type="molecule type" value="Genomic_DNA"/>
</dbReference>
<gene>
    <name evidence="1" type="ORF">BS50DRAFT_555338</name>
</gene>
<dbReference type="Proteomes" id="UP000240883">
    <property type="component" value="Unassembled WGS sequence"/>
</dbReference>
<evidence type="ECO:0000313" key="1">
    <source>
        <dbReference type="EMBL" id="PSN65017.1"/>
    </source>
</evidence>
<protein>
    <recommendedName>
        <fullName evidence="3">Transcription factor domain-containing protein</fullName>
    </recommendedName>
</protein>
<accession>A0A2T2NHV9</accession>
<keyword evidence="2" id="KW-1185">Reference proteome</keyword>
<evidence type="ECO:0008006" key="3">
    <source>
        <dbReference type="Google" id="ProtNLM"/>
    </source>
</evidence>
<evidence type="ECO:0000313" key="2">
    <source>
        <dbReference type="Proteomes" id="UP000240883"/>
    </source>
</evidence>
<dbReference type="OrthoDB" id="4159781at2759"/>
<name>A0A2T2NHV9_CORCC</name>
<dbReference type="STRING" id="1448308.A0A2T2NHV9"/>
<dbReference type="PANTHER" id="PTHR37540">
    <property type="entry name" value="TRANSCRIPTION FACTOR (ACR-2), PUTATIVE-RELATED-RELATED"/>
    <property type="match status" value="1"/>
</dbReference>
<dbReference type="AlphaFoldDB" id="A0A2T2NHV9"/>